<evidence type="ECO:0000256" key="2">
    <source>
        <dbReference type="SAM" id="SignalP"/>
    </source>
</evidence>
<accession>A0A6G1FYQ3</accession>
<evidence type="ECO:0000313" key="3">
    <source>
        <dbReference type="EMBL" id="KAF1810831.1"/>
    </source>
</evidence>
<reference evidence="3 5" key="1">
    <citation type="submission" date="2020-01" db="EMBL/GenBank/DDBJ databases">
        <authorList>
            <consortium name="DOE Joint Genome Institute"/>
            <person name="Haridas S."/>
            <person name="Albert R."/>
            <person name="Binder M."/>
            <person name="Bloem J."/>
            <person name="Labutti K."/>
            <person name="Salamov A."/>
            <person name="Andreopoulos B."/>
            <person name="Baker S.E."/>
            <person name="Barry K."/>
            <person name="Bills G."/>
            <person name="Bluhm B.H."/>
            <person name="Cannon C."/>
            <person name="Castanera R."/>
            <person name="Culley D.E."/>
            <person name="Daum C."/>
            <person name="Ezra D."/>
            <person name="Gonzalez J.B."/>
            <person name="Henrissat B."/>
            <person name="Kuo A."/>
            <person name="Liang C."/>
            <person name="Lipzen A."/>
            <person name="Lutzoni F."/>
            <person name="Magnuson J."/>
            <person name="Mondo S."/>
            <person name="Nolan M."/>
            <person name="Ohm R."/>
            <person name="Pangilinan J."/>
            <person name="Park H.-J."/>
            <person name="Ramirez L."/>
            <person name="Alfaro M."/>
            <person name="Sun H."/>
            <person name="Tritt A."/>
            <person name="Yoshinaga Y."/>
            <person name="Zwiers L.-H."/>
            <person name="Turgeon B.G."/>
            <person name="Goodwin S.B."/>
            <person name="Spatafora J.W."/>
            <person name="Crous P.W."/>
            <person name="Grigoriev I.V."/>
        </authorList>
    </citation>
    <scope>NUCLEOTIDE SEQUENCE</scope>
    <source>
        <strain evidence="3 5">CBS 781.70</strain>
    </source>
</reference>
<feature type="coiled-coil region" evidence="1">
    <location>
        <begin position="163"/>
        <end position="190"/>
    </location>
</feature>
<reference evidence="5" key="2">
    <citation type="submission" date="2020-04" db="EMBL/GenBank/DDBJ databases">
        <authorList>
            <consortium name="NCBI Genome Project"/>
        </authorList>
    </citation>
    <scope>NUCLEOTIDE SEQUENCE</scope>
    <source>
        <strain evidence="5">CBS 781.70</strain>
    </source>
</reference>
<feature type="signal peptide" evidence="2">
    <location>
        <begin position="1"/>
        <end position="26"/>
    </location>
</feature>
<evidence type="ECO:0000313" key="5">
    <source>
        <dbReference type="RefSeq" id="XP_033532462.1"/>
    </source>
</evidence>
<keyword evidence="4" id="KW-1185">Reference proteome</keyword>
<name>A0A6G1FYQ3_9PEZI</name>
<dbReference type="AlphaFoldDB" id="A0A6G1FYQ3"/>
<dbReference type="RefSeq" id="XP_033532462.1">
    <property type="nucleotide sequence ID" value="XM_033683283.1"/>
</dbReference>
<reference evidence="5" key="3">
    <citation type="submission" date="2025-04" db="UniProtKB">
        <authorList>
            <consortium name="RefSeq"/>
        </authorList>
    </citation>
    <scope>IDENTIFICATION</scope>
    <source>
        <strain evidence="5">CBS 781.70</strain>
    </source>
</reference>
<protein>
    <submittedName>
        <fullName evidence="3 5">Uncharacterized protein</fullName>
    </submittedName>
</protein>
<proteinExistence type="predicted"/>
<sequence>MPTTFHVSHWRILLHLALSDSKLTLAYVKDFCRSSVAKEQRAAPGNQLGQSPSSYLVEMQKVFNGICSFDRMAPKETEERLGIVLSKLTEARGHFEEALNVRHISEDIDERSRPNLTKLFPTGELESLVHKLSAQIQHVKARMHNRKARERGCHAAYELQQFMDAAAADLRRAKEDQERQNREAEAARHQVDIMVDQSRKRYREKQDFALVLGL</sequence>
<gene>
    <name evidence="3 5" type="ORF">P152DRAFT_84898</name>
</gene>
<evidence type="ECO:0000256" key="1">
    <source>
        <dbReference type="SAM" id="Coils"/>
    </source>
</evidence>
<keyword evidence="1" id="KW-0175">Coiled coil</keyword>
<dbReference type="EMBL" id="ML975164">
    <property type="protein sequence ID" value="KAF1810831.1"/>
    <property type="molecule type" value="Genomic_DNA"/>
</dbReference>
<organism evidence="3">
    <name type="scientific">Eremomyces bilateralis CBS 781.70</name>
    <dbReference type="NCBI Taxonomy" id="1392243"/>
    <lineage>
        <taxon>Eukaryota</taxon>
        <taxon>Fungi</taxon>
        <taxon>Dikarya</taxon>
        <taxon>Ascomycota</taxon>
        <taxon>Pezizomycotina</taxon>
        <taxon>Dothideomycetes</taxon>
        <taxon>Dothideomycetes incertae sedis</taxon>
        <taxon>Eremomycetales</taxon>
        <taxon>Eremomycetaceae</taxon>
        <taxon>Eremomyces</taxon>
    </lineage>
</organism>
<feature type="chain" id="PRO_5044631687" evidence="2">
    <location>
        <begin position="27"/>
        <end position="214"/>
    </location>
</feature>
<keyword evidence="2" id="KW-0732">Signal</keyword>
<evidence type="ECO:0000313" key="4">
    <source>
        <dbReference type="Proteomes" id="UP000504638"/>
    </source>
</evidence>
<dbReference type="Proteomes" id="UP000504638">
    <property type="component" value="Unplaced"/>
</dbReference>
<dbReference type="GeneID" id="54423853"/>